<protein>
    <submittedName>
        <fullName evidence="1">Uncharacterized protein</fullName>
    </submittedName>
</protein>
<gene>
    <name evidence="1" type="ORF">SDC9_144940</name>
</gene>
<name>A0A645EAB6_9ZZZZ</name>
<comment type="caution">
    <text evidence="1">The sequence shown here is derived from an EMBL/GenBank/DDBJ whole genome shotgun (WGS) entry which is preliminary data.</text>
</comment>
<evidence type="ECO:0000313" key="1">
    <source>
        <dbReference type="EMBL" id="MPM97763.1"/>
    </source>
</evidence>
<dbReference type="AlphaFoldDB" id="A0A645EAB6"/>
<dbReference type="EMBL" id="VSSQ01043986">
    <property type="protein sequence ID" value="MPM97763.1"/>
    <property type="molecule type" value="Genomic_DNA"/>
</dbReference>
<organism evidence="1">
    <name type="scientific">bioreactor metagenome</name>
    <dbReference type="NCBI Taxonomy" id="1076179"/>
    <lineage>
        <taxon>unclassified sequences</taxon>
        <taxon>metagenomes</taxon>
        <taxon>ecological metagenomes</taxon>
    </lineage>
</organism>
<proteinExistence type="predicted"/>
<accession>A0A645EAB6</accession>
<reference evidence="1" key="1">
    <citation type="submission" date="2019-08" db="EMBL/GenBank/DDBJ databases">
        <authorList>
            <person name="Kucharzyk K."/>
            <person name="Murdoch R.W."/>
            <person name="Higgins S."/>
            <person name="Loffler F."/>
        </authorList>
    </citation>
    <scope>NUCLEOTIDE SEQUENCE</scope>
</reference>
<dbReference type="Gene3D" id="3.40.190.290">
    <property type="match status" value="1"/>
</dbReference>
<sequence length="93" mass="10745">MPKVLFESTSTQTVVNMVRNQIAPAFFPQSYVEPDAPMVYFSIAPSLEWTLTVTTQKGAYLNRAELELVELSREYHLQQAHFDYCLEGDRRQT</sequence>